<evidence type="ECO:0000256" key="1">
    <source>
        <dbReference type="SAM" id="SignalP"/>
    </source>
</evidence>
<name>A0ABX1S5T7_9FLAO</name>
<protein>
    <submittedName>
        <fullName evidence="3">T9SS type B sorting domain-containing protein</fullName>
    </submittedName>
</protein>
<dbReference type="EMBL" id="JABBHF010000017">
    <property type="protein sequence ID" value="NMH89890.1"/>
    <property type="molecule type" value="Genomic_DNA"/>
</dbReference>
<dbReference type="SUPFAM" id="SSF49299">
    <property type="entry name" value="PKD domain"/>
    <property type="match status" value="1"/>
</dbReference>
<feature type="signal peptide" evidence="1">
    <location>
        <begin position="1"/>
        <end position="21"/>
    </location>
</feature>
<dbReference type="Pfam" id="PF18911">
    <property type="entry name" value="PKD_4"/>
    <property type="match status" value="1"/>
</dbReference>
<evidence type="ECO:0000259" key="2">
    <source>
        <dbReference type="PROSITE" id="PS50093"/>
    </source>
</evidence>
<dbReference type="RefSeq" id="WP_169677293.1">
    <property type="nucleotide sequence ID" value="NZ_JABBHF010000017.1"/>
</dbReference>
<dbReference type="InterPro" id="IPR026341">
    <property type="entry name" value="T9SS_type_B"/>
</dbReference>
<feature type="chain" id="PRO_5045461161" evidence="1">
    <location>
        <begin position="22"/>
        <end position="1276"/>
    </location>
</feature>
<feature type="domain" description="PKD" evidence="2">
    <location>
        <begin position="415"/>
        <end position="469"/>
    </location>
</feature>
<proteinExistence type="predicted"/>
<organism evidence="3 4">
    <name type="scientific">Flavivirga algicola</name>
    <dbReference type="NCBI Taxonomy" id="2729136"/>
    <lineage>
        <taxon>Bacteria</taxon>
        <taxon>Pseudomonadati</taxon>
        <taxon>Bacteroidota</taxon>
        <taxon>Flavobacteriia</taxon>
        <taxon>Flavobacteriales</taxon>
        <taxon>Flavobacteriaceae</taxon>
        <taxon>Flavivirga</taxon>
    </lineage>
</organism>
<dbReference type="SUPFAM" id="SSF63829">
    <property type="entry name" value="Calcium-dependent phosphotriesterase"/>
    <property type="match status" value="1"/>
</dbReference>
<reference evidence="3 4" key="1">
    <citation type="submission" date="2020-04" db="EMBL/GenBank/DDBJ databases">
        <title>A Flavivirga sp. nov.</title>
        <authorList>
            <person name="Sun X."/>
        </authorList>
    </citation>
    <scope>NUCLEOTIDE SEQUENCE [LARGE SCALE GENOMIC DNA]</scope>
    <source>
        <strain evidence="3 4">Y03</strain>
    </source>
</reference>
<comment type="caution">
    <text evidence="3">The sequence shown here is derived from an EMBL/GenBank/DDBJ whole genome shotgun (WGS) entry which is preliminary data.</text>
</comment>
<accession>A0ABX1S5T7</accession>
<gene>
    <name evidence="3" type="ORF">HHX25_20495</name>
</gene>
<sequence>MKYKIIKIFFIALLLSNVGFAQNEANIWYFGNNAGLDFNSGNPVPLLDGALDTEEGCATISDSNGNLLFYTDGVTVWNRNHAVMFNGTGLNGHPSSTHSAIIVPQPNNPNIYYIFTVDALESEDTVNPTLNKGLQYSEVDMSLDGGLGGITSNKNIILNQPTTEKLTAVKSSSFEGYWVVSHKWNSNEFIAHVVSNVGVGVIPVVSNTGTVVNDVPLFPGFAVPAGRGIGQIKISPDGTKLAVARSEGLSEAQLFDFDAATGIVSNPITLIDFNPDNEEVYGIEFSPNSKILYISIGGNGVYQYNLESGSPADIINSQLIITPLPRPYSALQLATNGKIYVAKFGDQLIDVIDNPNVVGIGCNYQFEHVPLGGRFSQFGLPPFIQSFFIVGFEYENLCLGETTEFKANISQAYDSLTWDFGDGNTSSVENPAYNYLSAGDYDVTLSVTSGGQTSTETKTVTIYEQPTATQPQNMLVCDDDNNGFYNFDLTTQSIDILNGQSNSDFSVTYYASMTDYNNGNAISSPSSYINSGAYTVQSIVASVRNIGNTACEATTTFNIEVFETPVPSLNVPKLSFCDDTSVGTDDDGRIQFDLTQNETTILNGHLPSDFIINYYRDSGLTDFINTPSAYQNTNRQETIYVEVVNNSNTNCKAQTSFDIEVFELPTVSSIVELKQCDDDLDGFSLFNLTEVYAELSTNHQTETITFYETQAEADNGNNPIINETTYTNQTVSTDAIWARIESSNDCHRTAQVNLIVSTTQIPNTYTRNFYECDDGTDITDGIATFDFSLVNTEIEALFPIGQQLIIKYYRNQADALSETNPIADITNYQNIGYPHAQDVFIRVDSALDNDCLGLGHHITLRVEQQPIAYPVTISEQCDDNGDGMYAFDTSLVEMTLLDGQNNVIVTYTDENGDALPSPLPNPFLTAAQTITARVTNPTSQDTNGACFDETQITFNVDAAAVAYPVNPIVVCDDDQDGQYPFDTSLIEMTVLNGQSSMIVSYIDANGNDLPSPLPNPFLSETQTITVKVENPLSNICFDTTTIDFVVVDKPKLLMNDTWLICENDTVEIVADVGFDEYLWSTGETSQSITVESVGSYEVTVTNIYNSVRCSTQKTVRVINSGIAKITDIEIKDWSRSENEITVFVEGTGDYEYSLDDVTYQDSNEFNNLSVNDYTVFVRDKNGCGVVSEDIYLMYYPHFFTPNGDGYNDTWQIINADKEPLNKIYIYDRYGKLLKQLSPTGSWDGTFNGSKLSSDDYWFVLEKENGKIYKGHFTLKL</sequence>
<dbReference type="SMART" id="SM00089">
    <property type="entry name" value="PKD"/>
    <property type="match status" value="1"/>
</dbReference>
<dbReference type="Proteomes" id="UP000746690">
    <property type="component" value="Unassembled WGS sequence"/>
</dbReference>
<evidence type="ECO:0000313" key="4">
    <source>
        <dbReference type="Proteomes" id="UP000746690"/>
    </source>
</evidence>
<dbReference type="NCBIfam" id="TIGR04131">
    <property type="entry name" value="Bac_Flav_CTERM"/>
    <property type="match status" value="1"/>
</dbReference>
<evidence type="ECO:0000313" key="3">
    <source>
        <dbReference type="EMBL" id="NMH89890.1"/>
    </source>
</evidence>
<dbReference type="InterPro" id="IPR000601">
    <property type="entry name" value="PKD_dom"/>
</dbReference>
<dbReference type="InterPro" id="IPR013783">
    <property type="entry name" value="Ig-like_fold"/>
</dbReference>
<dbReference type="PROSITE" id="PS50093">
    <property type="entry name" value="PKD"/>
    <property type="match status" value="1"/>
</dbReference>
<dbReference type="CDD" id="cd00146">
    <property type="entry name" value="PKD"/>
    <property type="match status" value="1"/>
</dbReference>
<dbReference type="InterPro" id="IPR035986">
    <property type="entry name" value="PKD_dom_sf"/>
</dbReference>
<keyword evidence="4" id="KW-1185">Reference proteome</keyword>
<dbReference type="Pfam" id="PF13585">
    <property type="entry name" value="CHU_C"/>
    <property type="match status" value="1"/>
</dbReference>
<keyword evidence="1" id="KW-0732">Signal</keyword>
<dbReference type="InterPro" id="IPR022409">
    <property type="entry name" value="PKD/Chitinase_dom"/>
</dbReference>
<dbReference type="Gene3D" id="2.60.40.10">
    <property type="entry name" value="Immunoglobulins"/>
    <property type="match status" value="1"/>
</dbReference>